<dbReference type="SUPFAM" id="SSF48264">
    <property type="entry name" value="Cytochrome P450"/>
    <property type="match status" value="1"/>
</dbReference>
<dbReference type="PANTHER" id="PTHR24305">
    <property type="entry name" value="CYTOCHROME P450"/>
    <property type="match status" value="1"/>
</dbReference>
<organism evidence="1 2">
    <name type="scientific">Lepraria neglecta</name>
    <dbReference type="NCBI Taxonomy" id="209136"/>
    <lineage>
        <taxon>Eukaryota</taxon>
        <taxon>Fungi</taxon>
        <taxon>Dikarya</taxon>
        <taxon>Ascomycota</taxon>
        <taxon>Pezizomycotina</taxon>
        <taxon>Lecanoromycetes</taxon>
        <taxon>OSLEUM clade</taxon>
        <taxon>Lecanoromycetidae</taxon>
        <taxon>Lecanorales</taxon>
        <taxon>Lecanorineae</taxon>
        <taxon>Stereocaulaceae</taxon>
        <taxon>Lepraria</taxon>
    </lineage>
</organism>
<dbReference type="GO" id="GO:0005506">
    <property type="term" value="F:iron ion binding"/>
    <property type="evidence" value="ECO:0007669"/>
    <property type="project" value="InterPro"/>
</dbReference>
<dbReference type="GO" id="GO:0004497">
    <property type="term" value="F:monooxygenase activity"/>
    <property type="evidence" value="ECO:0007669"/>
    <property type="project" value="InterPro"/>
</dbReference>
<dbReference type="Proteomes" id="UP001276659">
    <property type="component" value="Unassembled WGS sequence"/>
</dbReference>
<reference evidence="1" key="1">
    <citation type="submission" date="2022-11" db="EMBL/GenBank/DDBJ databases">
        <title>Chromosomal genome sequence assembly and mating type (MAT) locus characterization of the leprose asexual lichenized fungus Lepraria neglecta (Nyl.) Erichsen.</title>
        <authorList>
            <person name="Allen J.L."/>
            <person name="Pfeffer B."/>
        </authorList>
    </citation>
    <scope>NUCLEOTIDE SEQUENCE</scope>
    <source>
        <strain evidence="1">Allen 5258</strain>
    </source>
</reference>
<dbReference type="InterPro" id="IPR050121">
    <property type="entry name" value="Cytochrome_P450_monoxygenase"/>
</dbReference>
<dbReference type="InterPro" id="IPR036396">
    <property type="entry name" value="Cyt_P450_sf"/>
</dbReference>
<keyword evidence="2" id="KW-1185">Reference proteome</keyword>
<dbReference type="InterPro" id="IPR002401">
    <property type="entry name" value="Cyt_P450_E_grp-I"/>
</dbReference>
<dbReference type="EMBL" id="JASNWA010000010">
    <property type="protein sequence ID" value="KAK3168976.1"/>
    <property type="molecule type" value="Genomic_DNA"/>
</dbReference>
<gene>
    <name evidence="1" type="ORF">OEA41_005424</name>
</gene>
<dbReference type="PRINTS" id="PR00463">
    <property type="entry name" value="EP450I"/>
</dbReference>
<dbReference type="Gene3D" id="1.10.630.10">
    <property type="entry name" value="Cytochrome P450"/>
    <property type="match status" value="1"/>
</dbReference>
<comment type="caution">
    <text evidence="1">The sequence shown here is derived from an EMBL/GenBank/DDBJ whole genome shotgun (WGS) entry which is preliminary data.</text>
</comment>
<evidence type="ECO:0000313" key="1">
    <source>
        <dbReference type="EMBL" id="KAK3168976.1"/>
    </source>
</evidence>
<evidence type="ECO:0000313" key="2">
    <source>
        <dbReference type="Proteomes" id="UP001276659"/>
    </source>
</evidence>
<evidence type="ECO:0008006" key="3">
    <source>
        <dbReference type="Google" id="ProtNLM"/>
    </source>
</evidence>
<dbReference type="GO" id="GO:0020037">
    <property type="term" value="F:heme binding"/>
    <property type="evidence" value="ECO:0007669"/>
    <property type="project" value="InterPro"/>
</dbReference>
<proteinExistence type="predicted"/>
<dbReference type="InterPro" id="IPR001128">
    <property type="entry name" value="Cyt_P450"/>
</dbReference>
<protein>
    <recommendedName>
        <fullName evidence="3">Cytochrome P450</fullName>
    </recommendedName>
</protein>
<dbReference type="Pfam" id="PF00067">
    <property type="entry name" value="p450"/>
    <property type="match status" value="1"/>
</dbReference>
<dbReference type="AlphaFoldDB" id="A0AAD9YZV0"/>
<dbReference type="PANTHER" id="PTHR24305:SF180">
    <property type="entry name" value="P450, PUTATIVE (EUROFUNG)-RELATED"/>
    <property type="match status" value="1"/>
</dbReference>
<name>A0AAD9YZV0_9LECA</name>
<dbReference type="GO" id="GO:0016705">
    <property type="term" value="F:oxidoreductase activity, acting on paired donors, with incorporation or reduction of molecular oxygen"/>
    <property type="evidence" value="ECO:0007669"/>
    <property type="project" value="InterPro"/>
</dbReference>
<sequence>MPSLDKFLWKNPLVRWFSAKSDPFSIRAGKLFRDRLAEEKTGRDSIGEDKDRSDIVSRILEAKSAHPDQVPDAAVVGYIMTILLAGSDTVSITLRSIVYYLSKNHHVQKKLQKEIDDAKLTYPVSWKKAQDFTYLDAVVKEALRIHPPTSVLLERVVSPAGLQLPDGRELKPGTIVSMNGWTINQNEDVFGQDANAFNPDRWLKASDETEDGFQARAKRMLRADIAFGYAFRIQDESGAMKVISSLSSMIWM</sequence>
<accession>A0AAD9YZV0</accession>